<dbReference type="Gene3D" id="1.25.40.10">
    <property type="entry name" value="Tetratricopeptide repeat domain"/>
    <property type="match status" value="2"/>
</dbReference>
<dbReference type="PANTHER" id="PTHR45586">
    <property type="entry name" value="TPR REPEAT-CONTAINING PROTEIN PA4667"/>
    <property type="match status" value="1"/>
</dbReference>
<reference evidence="4 5" key="1">
    <citation type="submission" date="2019-11" db="EMBL/GenBank/DDBJ databases">
        <title>Comparative genomics of hydrocarbon-degrading Desulfosarcina strains.</title>
        <authorList>
            <person name="Watanabe M."/>
            <person name="Kojima H."/>
            <person name="Fukui M."/>
        </authorList>
    </citation>
    <scope>NUCLEOTIDE SEQUENCE [LARGE SCALE GENOMIC DNA]</scope>
    <source>
        <strain evidence="5">oXyS1</strain>
    </source>
</reference>
<dbReference type="AlphaFoldDB" id="A0A5K8AIS3"/>
<name>A0A5K8AIS3_9BACT</name>
<proteinExistence type="predicted"/>
<feature type="repeat" description="TPR" evidence="3">
    <location>
        <begin position="45"/>
        <end position="78"/>
    </location>
</feature>
<protein>
    <submittedName>
        <fullName evidence="4">Uncharacterized protein</fullName>
    </submittedName>
</protein>
<evidence type="ECO:0000256" key="1">
    <source>
        <dbReference type="ARBA" id="ARBA00022737"/>
    </source>
</evidence>
<dbReference type="PROSITE" id="PS50005">
    <property type="entry name" value="TPR"/>
    <property type="match status" value="4"/>
</dbReference>
<organism evidence="4 5">
    <name type="scientific">Desulfosarcina ovata subsp. ovata</name>
    <dbReference type="NCBI Taxonomy" id="2752305"/>
    <lineage>
        <taxon>Bacteria</taxon>
        <taxon>Pseudomonadati</taxon>
        <taxon>Thermodesulfobacteriota</taxon>
        <taxon>Desulfobacteria</taxon>
        <taxon>Desulfobacterales</taxon>
        <taxon>Desulfosarcinaceae</taxon>
        <taxon>Desulfosarcina</taxon>
    </lineage>
</organism>
<feature type="repeat" description="TPR" evidence="3">
    <location>
        <begin position="82"/>
        <end position="115"/>
    </location>
</feature>
<keyword evidence="1" id="KW-0677">Repeat</keyword>
<dbReference type="SMART" id="SM00028">
    <property type="entry name" value="TPR"/>
    <property type="match status" value="4"/>
</dbReference>
<dbReference type="Proteomes" id="UP000422108">
    <property type="component" value="Chromosome"/>
</dbReference>
<sequence>MSGIEDVLANSLSWSTSTGTVLDEQDATDIFSILASEEDGLAEMAENFLNSGITYYSNGDYEEAAKAFAASISLDPDSDYSSDATKYLAQTYIELDETDKAIETYEAAVMRDPDNADFRTALGQLYYSEERYEDAVVQYGKAVEIDDSAENRYAYGESLLKVEDYEEAEYQFNKVKRSDPDSYAGDYGLGKMYALMEDYETAIEHFQAALEIDPTFYDAYAEMGYAYADVGEFEVAREIQEGLEELDEDLAETLELYIDQVENPEISFAYATSTFPYQTSSGYPVSAIDSYLENAGAELSMTMVFQFSKGMDIASVTNVYNWSITRADGDNVATTYNYGDEIPSTEISLDYYPDYVIYDPDTYTATVGFTVRQNETADGTIDPSHIVFSFDGEDVYGVEMSEYGDEYSGFSGSA</sequence>
<gene>
    <name evidence="4" type="ORF">DSCOOX_55790</name>
</gene>
<evidence type="ECO:0000256" key="2">
    <source>
        <dbReference type="ARBA" id="ARBA00022803"/>
    </source>
</evidence>
<dbReference type="PANTHER" id="PTHR45586:SF1">
    <property type="entry name" value="LIPOPOLYSACCHARIDE ASSEMBLY PROTEIN B"/>
    <property type="match status" value="1"/>
</dbReference>
<dbReference type="Pfam" id="PF13414">
    <property type="entry name" value="TPR_11"/>
    <property type="match status" value="1"/>
</dbReference>
<dbReference type="Pfam" id="PF14559">
    <property type="entry name" value="TPR_19"/>
    <property type="match status" value="1"/>
</dbReference>
<dbReference type="InterPro" id="IPR051012">
    <property type="entry name" value="CellSynth/LPSAsmb/PSIAsmb"/>
</dbReference>
<keyword evidence="2 3" id="KW-0802">TPR repeat</keyword>
<dbReference type="InterPro" id="IPR011990">
    <property type="entry name" value="TPR-like_helical_dom_sf"/>
</dbReference>
<evidence type="ECO:0000256" key="3">
    <source>
        <dbReference type="PROSITE-ProRule" id="PRU00339"/>
    </source>
</evidence>
<accession>A0A5K8AIS3</accession>
<evidence type="ECO:0000313" key="4">
    <source>
        <dbReference type="EMBL" id="BBO92399.1"/>
    </source>
</evidence>
<feature type="repeat" description="TPR" evidence="3">
    <location>
        <begin position="116"/>
        <end position="149"/>
    </location>
</feature>
<dbReference type="InterPro" id="IPR019734">
    <property type="entry name" value="TPR_rpt"/>
</dbReference>
<keyword evidence="5" id="KW-1185">Reference proteome</keyword>
<dbReference type="RefSeq" id="WP_155313151.1">
    <property type="nucleotide sequence ID" value="NZ_AP021879.1"/>
</dbReference>
<dbReference type="SUPFAM" id="SSF48452">
    <property type="entry name" value="TPR-like"/>
    <property type="match status" value="1"/>
</dbReference>
<dbReference type="PROSITE" id="PS50293">
    <property type="entry name" value="TPR_REGION"/>
    <property type="match status" value="1"/>
</dbReference>
<dbReference type="EMBL" id="AP021879">
    <property type="protein sequence ID" value="BBO92399.1"/>
    <property type="molecule type" value="Genomic_DNA"/>
</dbReference>
<evidence type="ECO:0000313" key="5">
    <source>
        <dbReference type="Proteomes" id="UP000422108"/>
    </source>
</evidence>
<feature type="repeat" description="TPR" evidence="3">
    <location>
        <begin position="183"/>
        <end position="216"/>
    </location>
</feature>